<gene>
    <name evidence="1" type="ORF">C1876_16250</name>
    <name evidence="2" type="ORF">DMP09_15615</name>
</gene>
<sequence length="160" mass="16234">MCAVPAFAEDTTFNDGTMTSTVTANTTALGQINVTVPTPDLSGVAATDGTLVFGDYKFTNHSTLGIKVAKMTVTKDASANLVKADAVTGDNAINVKATIGTTVADLVDYMGADQAVADAPTIAKDAVSTITFTGSIANATKDGINASLPVASIVWTLETV</sequence>
<dbReference type="AlphaFoldDB" id="A0A3N0IT30"/>
<dbReference type="Proteomes" id="UP000270112">
    <property type="component" value="Unassembled WGS sequence"/>
</dbReference>
<evidence type="ECO:0000313" key="1">
    <source>
        <dbReference type="EMBL" id="RDB65064.1"/>
    </source>
</evidence>
<evidence type="ECO:0000313" key="3">
    <source>
        <dbReference type="Proteomes" id="UP000253817"/>
    </source>
</evidence>
<reference evidence="4" key="2">
    <citation type="submission" date="2018-05" db="EMBL/GenBank/DDBJ databases">
        <title>Genome Sequencing of selected type strains of the family Eggerthellaceae.</title>
        <authorList>
            <person name="Danylec N."/>
            <person name="Stoll D.A."/>
            <person name="Doetsch A."/>
            <person name="Huch M."/>
        </authorList>
    </citation>
    <scope>NUCLEOTIDE SEQUENCE [LARGE SCALE GENOMIC DNA]</scope>
    <source>
        <strain evidence="4">DSM 16107</strain>
    </source>
</reference>
<keyword evidence="3" id="KW-1185">Reference proteome</keyword>
<name>A0A3N0IT30_9ACTN</name>
<dbReference type="Proteomes" id="UP000253817">
    <property type="component" value="Unassembled WGS sequence"/>
</dbReference>
<reference evidence="2" key="3">
    <citation type="journal article" date="2019" name="Microbiol. Resour. Announc.">
        <title>Draft Genome Sequences of Type Strains of Gordonibacter faecihominis, Paraeggerthella hongkongensis, Parvibacter caecicola,Slackia equolifaciens, Slackia faecicanis, and Slackia isoflavoniconvertens.</title>
        <authorList>
            <person name="Danylec N."/>
            <person name="Stoll D.A."/>
            <person name="Dotsch A."/>
            <person name="Huch M."/>
        </authorList>
    </citation>
    <scope>NUCLEOTIDE SEQUENCE</scope>
    <source>
        <strain evidence="2">DSM 16107</strain>
    </source>
</reference>
<dbReference type="EMBL" id="PPTT01000042">
    <property type="protein sequence ID" value="RDB65064.1"/>
    <property type="molecule type" value="Genomic_DNA"/>
</dbReference>
<comment type="caution">
    <text evidence="2">The sequence shown here is derived from an EMBL/GenBank/DDBJ whole genome shotgun (WGS) entry which is preliminary data.</text>
</comment>
<evidence type="ECO:0000313" key="2">
    <source>
        <dbReference type="EMBL" id="RNM40143.1"/>
    </source>
</evidence>
<organism evidence="2 4">
    <name type="scientific">Eggerthella sinensis</name>
    <dbReference type="NCBI Taxonomy" id="242230"/>
    <lineage>
        <taxon>Bacteria</taxon>
        <taxon>Bacillati</taxon>
        <taxon>Actinomycetota</taxon>
        <taxon>Coriobacteriia</taxon>
        <taxon>Eggerthellales</taxon>
        <taxon>Eggerthellaceae</taxon>
        <taxon>Eggerthella</taxon>
    </lineage>
</organism>
<dbReference type="EMBL" id="QICC01000103">
    <property type="protein sequence ID" value="RNM40143.1"/>
    <property type="molecule type" value="Genomic_DNA"/>
</dbReference>
<accession>A0A3N0IT30</accession>
<protein>
    <recommendedName>
        <fullName evidence="5">WxL domain-containing protein</fullName>
    </recommendedName>
</protein>
<evidence type="ECO:0000313" key="4">
    <source>
        <dbReference type="Proteomes" id="UP000270112"/>
    </source>
</evidence>
<evidence type="ECO:0008006" key="5">
    <source>
        <dbReference type="Google" id="ProtNLM"/>
    </source>
</evidence>
<proteinExistence type="predicted"/>
<reference evidence="1 3" key="1">
    <citation type="journal article" date="2018" name="Elife">
        <title>Discovery and characterization of a prevalent human gut bacterial enzyme sufficient for the inactivation of a family of plant toxins.</title>
        <authorList>
            <person name="Koppel N."/>
            <person name="Bisanz J.E."/>
            <person name="Pandelia M.E."/>
            <person name="Turnbaugh P.J."/>
            <person name="Balskus E.P."/>
        </authorList>
    </citation>
    <scope>NUCLEOTIDE SEQUENCE [LARGE SCALE GENOMIC DNA]</scope>
    <source>
        <strain evidence="1 3">DSM 16107</strain>
    </source>
</reference>